<proteinExistence type="predicted"/>
<organism evidence="1">
    <name type="scientific">Anguilla anguilla</name>
    <name type="common">European freshwater eel</name>
    <name type="synonym">Muraena anguilla</name>
    <dbReference type="NCBI Taxonomy" id="7936"/>
    <lineage>
        <taxon>Eukaryota</taxon>
        <taxon>Metazoa</taxon>
        <taxon>Chordata</taxon>
        <taxon>Craniata</taxon>
        <taxon>Vertebrata</taxon>
        <taxon>Euteleostomi</taxon>
        <taxon>Actinopterygii</taxon>
        <taxon>Neopterygii</taxon>
        <taxon>Teleostei</taxon>
        <taxon>Anguilliformes</taxon>
        <taxon>Anguillidae</taxon>
        <taxon>Anguilla</taxon>
    </lineage>
</organism>
<protein>
    <submittedName>
        <fullName evidence="1">Uncharacterized protein</fullName>
    </submittedName>
</protein>
<sequence>MVRVWRCLRVTRAEGLGPGPRVWEEPPFPFKSALLNFQAHCYTCYKSSQRH</sequence>
<evidence type="ECO:0000313" key="1">
    <source>
        <dbReference type="EMBL" id="JAH82118.1"/>
    </source>
</evidence>
<accession>A0A0E9VXY4</accession>
<dbReference type="AlphaFoldDB" id="A0A0E9VXY4"/>
<reference evidence="1" key="1">
    <citation type="submission" date="2014-11" db="EMBL/GenBank/DDBJ databases">
        <authorList>
            <person name="Amaro Gonzalez C."/>
        </authorList>
    </citation>
    <scope>NUCLEOTIDE SEQUENCE</scope>
</reference>
<name>A0A0E9VXY4_ANGAN</name>
<dbReference type="EMBL" id="GBXM01026459">
    <property type="protein sequence ID" value="JAH82118.1"/>
    <property type="molecule type" value="Transcribed_RNA"/>
</dbReference>
<reference evidence="1" key="2">
    <citation type="journal article" date="2015" name="Fish Shellfish Immunol.">
        <title>Early steps in the European eel (Anguilla anguilla)-Vibrio vulnificus interaction in the gills: Role of the RtxA13 toxin.</title>
        <authorList>
            <person name="Callol A."/>
            <person name="Pajuelo D."/>
            <person name="Ebbesson L."/>
            <person name="Teles M."/>
            <person name="MacKenzie S."/>
            <person name="Amaro C."/>
        </authorList>
    </citation>
    <scope>NUCLEOTIDE SEQUENCE</scope>
</reference>